<proteinExistence type="predicted"/>
<dbReference type="EMBL" id="CM043026">
    <property type="protein sequence ID" value="KAI4590052.1"/>
    <property type="molecule type" value="Genomic_DNA"/>
</dbReference>
<organism evidence="1 2">
    <name type="scientific">Ovis ammon polii x Ovis aries</name>
    <dbReference type="NCBI Taxonomy" id="2918886"/>
    <lineage>
        <taxon>Eukaryota</taxon>
        <taxon>Metazoa</taxon>
        <taxon>Chordata</taxon>
        <taxon>Craniata</taxon>
        <taxon>Vertebrata</taxon>
        <taxon>Euteleostomi</taxon>
        <taxon>Mammalia</taxon>
        <taxon>Eutheria</taxon>
        <taxon>Laurasiatheria</taxon>
        <taxon>Artiodactyla</taxon>
        <taxon>Ruminantia</taxon>
        <taxon>Pecora</taxon>
        <taxon>Bovidae</taxon>
        <taxon>Caprinae</taxon>
        <taxon>Ovis</taxon>
    </lineage>
</organism>
<reference evidence="1" key="1">
    <citation type="submission" date="2022-03" db="EMBL/GenBank/DDBJ databases">
        <title>Genomic analyses of argali, domestic sheep and their hybrids provide insights into chromosomal evolution, heterosis and genetic basis of agronomic traits.</title>
        <authorList>
            <person name="Li M."/>
        </authorList>
    </citation>
    <scope>NUCLEOTIDE SEQUENCE</scope>
    <source>
        <strain evidence="1">F1 hybrid</strain>
    </source>
</reference>
<sequence>MDSTACLKSLLLTISQYKAVKSEANTAQLLRHLEVISGQKLTRLFTSNQILPSECLSCLVELLEDPNISAPLILSIINLLSQLAVDNETRDCLQNTYNLNSVLAGVVCRSSTCHSDSVFLQCIQLLQRLTYNIKILHSGANIDELITFLIDHIQSSEDELTMPCLGLLANLCRHNLSVQTHIKTLNNVKSFYRTLISFLAHSSLTVVVFALSILSSLTLNEEVGEKLFHARNIHQTFQLIFNILINGDGTLTRKYSVDLLVDLLKNPKIADYLTRYEHFSSCLNQVLGLLNGKDPDSSSKVLELLLAFCSVTQLRHVLTQMIFEQTPSGSTILGTRSKCLEPTVALLRWSSQPLDGSENCSILVLELFKEIFEDVIDTANCSSADRFVTLLLPTILDQLQFTEQNLDEALIRKKYDTLKMHVAKILTTIKCTTLIEQQFTYGKIDMGFGTKVADSELCKLAADVILKTLDLMNKLKQLVPGMEVSFYKILQDPRLITPLAFALTSDNREQVQSGLGILLEASPLPDFPALVLGESIAANNAYRQQETEHMPRRVPLQSLNHSFPTSIKCLTPPLLKDRVPGLNIEELIEKLQSGVVVKDQINDVRLSDIMDVYEMKLSTLASKESRLQDLLEAKALALAQADRLIAQYRCQRTQAETEARTLANMLREVERKNEELAVLLKSQQVESERAQSDIEHLFQHNRKLESVAEEHEVLTKSYMELLQRSETAEKKNKDLQVTCDSLHKQIETVKKLNESLKQQNEKTIAQLIEKEEQRKEVQNQLVDRECKLANLEQKIKVQEEKIKVLQREKEDKEETIGVLRKELNRTDQIRKELSIKASSLEVQKAQLEGRLEEKESLVKLQQEELNKHSHMIAMIHSLSGGKINPETVNLSI</sequence>
<gene>
    <name evidence="1" type="ORF">MJG53_001101</name>
</gene>
<protein>
    <submittedName>
        <fullName evidence="1">Uncharacterized protein</fullName>
    </submittedName>
</protein>
<evidence type="ECO:0000313" key="1">
    <source>
        <dbReference type="EMBL" id="KAI4590052.1"/>
    </source>
</evidence>
<comment type="caution">
    <text evidence="1">The sequence shown here is derived from an EMBL/GenBank/DDBJ whole genome shotgun (WGS) entry which is preliminary data.</text>
</comment>
<dbReference type="Proteomes" id="UP001057279">
    <property type="component" value="Linkage Group LG01"/>
</dbReference>
<evidence type="ECO:0000313" key="2">
    <source>
        <dbReference type="Proteomes" id="UP001057279"/>
    </source>
</evidence>
<accession>A0ACB9VJY7</accession>
<name>A0ACB9VJY7_9CETA</name>
<keyword evidence="2" id="KW-1185">Reference proteome</keyword>